<organism evidence="2 3">
    <name type="scientific">Penicillium polonicum</name>
    <dbReference type="NCBI Taxonomy" id="60169"/>
    <lineage>
        <taxon>Eukaryota</taxon>
        <taxon>Fungi</taxon>
        <taxon>Dikarya</taxon>
        <taxon>Ascomycota</taxon>
        <taxon>Pezizomycotina</taxon>
        <taxon>Eurotiomycetes</taxon>
        <taxon>Eurotiomycetidae</taxon>
        <taxon>Eurotiales</taxon>
        <taxon>Aspergillaceae</taxon>
        <taxon>Penicillium</taxon>
    </lineage>
</organism>
<proteinExistence type="predicted"/>
<reference evidence="3" key="1">
    <citation type="journal article" date="2017" name="Nat. Microbiol.">
        <title>Global analysis of biosynthetic gene clusters reveals vast potential of secondary metabolite production in Penicillium species.</title>
        <authorList>
            <person name="Nielsen J.C."/>
            <person name="Grijseels S."/>
            <person name="Prigent S."/>
            <person name="Ji B."/>
            <person name="Dainat J."/>
            <person name="Nielsen K.F."/>
            <person name="Frisvad J.C."/>
            <person name="Workman M."/>
            <person name="Nielsen J."/>
        </authorList>
    </citation>
    <scope>NUCLEOTIDE SEQUENCE [LARGE SCALE GENOMIC DNA]</scope>
    <source>
        <strain evidence="3">IBT 4502</strain>
    </source>
</reference>
<evidence type="ECO:0000313" key="3">
    <source>
        <dbReference type="Proteomes" id="UP000191408"/>
    </source>
</evidence>
<keyword evidence="3" id="KW-1185">Reference proteome</keyword>
<evidence type="ECO:0000256" key="1">
    <source>
        <dbReference type="SAM" id="MobiDB-lite"/>
    </source>
</evidence>
<protein>
    <submittedName>
        <fullName evidence="2">Uncharacterized protein</fullName>
    </submittedName>
</protein>
<evidence type="ECO:0000313" key="2">
    <source>
        <dbReference type="EMBL" id="OQD63990.1"/>
    </source>
</evidence>
<feature type="region of interest" description="Disordered" evidence="1">
    <location>
        <begin position="1"/>
        <end position="22"/>
    </location>
</feature>
<sequence>MSDTAEGSPPPQSRRQRSQPQYALDEESTFDYVFDHRNETDIKDTVPKLKGESNWSLWEYHRYMALKENNTAYIKIIQEENTRPAPPVYLDITESTVRQVALLKMNGYPALVTDVTVRELTKERQKKNTWLHTAWQKEIKKWDQCNTRACNLLFSTLDTIPASHVGNIEYARKAYKVLHALYGSP</sequence>
<dbReference type="AlphaFoldDB" id="A0A1V6NH24"/>
<dbReference type="Proteomes" id="UP000191408">
    <property type="component" value="Unassembled WGS sequence"/>
</dbReference>
<dbReference type="OrthoDB" id="4359708at2759"/>
<gene>
    <name evidence="2" type="ORF">PENPOL_c008G03604</name>
</gene>
<name>A0A1V6NH24_PENPO</name>
<accession>A0A1V6NH24</accession>
<comment type="caution">
    <text evidence="2">The sequence shown here is derived from an EMBL/GenBank/DDBJ whole genome shotgun (WGS) entry which is preliminary data.</text>
</comment>
<dbReference type="EMBL" id="MDYM01000008">
    <property type="protein sequence ID" value="OQD63990.1"/>
    <property type="molecule type" value="Genomic_DNA"/>
</dbReference>